<reference evidence="2" key="1">
    <citation type="submission" date="2023-07" db="EMBL/GenBank/DDBJ databases">
        <title>30 novel species of actinomycetes from the DSMZ collection.</title>
        <authorList>
            <person name="Nouioui I."/>
        </authorList>
    </citation>
    <scope>NUCLEOTIDE SEQUENCE [LARGE SCALE GENOMIC DNA]</scope>
    <source>
        <strain evidence="2">DSM 44915</strain>
    </source>
</reference>
<evidence type="ECO:0000313" key="1">
    <source>
        <dbReference type="EMBL" id="MDT0270525.1"/>
    </source>
</evidence>
<keyword evidence="2" id="KW-1185">Reference proteome</keyword>
<proteinExistence type="predicted"/>
<dbReference type="RefSeq" id="WP_311670590.1">
    <property type="nucleotide sequence ID" value="NZ_JAVREO010000028.1"/>
</dbReference>
<evidence type="ECO:0008006" key="3">
    <source>
        <dbReference type="Google" id="ProtNLM"/>
    </source>
</evidence>
<dbReference type="Proteomes" id="UP001183410">
    <property type="component" value="Unassembled WGS sequence"/>
</dbReference>
<organism evidence="1 2">
    <name type="scientific">Streptomyces chisholmiae</name>
    <dbReference type="NCBI Taxonomy" id="3075540"/>
    <lineage>
        <taxon>Bacteria</taxon>
        <taxon>Bacillati</taxon>
        <taxon>Actinomycetota</taxon>
        <taxon>Actinomycetes</taxon>
        <taxon>Kitasatosporales</taxon>
        <taxon>Streptomycetaceae</taxon>
        <taxon>Streptomyces</taxon>
    </lineage>
</organism>
<accession>A0ABU2JZV6</accession>
<gene>
    <name evidence="1" type="ORF">RM844_30060</name>
</gene>
<dbReference type="EMBL" id="JAVREO010000028">
    <property type="protein sequence ID" value="MDT0270525.1"/>
    <property type="molecule type" value="Genomic_DNA"/>
</dbReference>
<protein>
    <recommendedName>
        <fullName evidence="3">S1 motif domain-containing protein</fullName>
    </recommendedName>
</protein>
<sequence length="90" mass="9995">MRERVVEHRELPATVRDVVPWGVLVTLPGGVPGLVDQAKSPGWRSGSAPPLPGDVLWVVVLDGTRDPVRVSALAEDREIARRLRDRTWPR</sequence>
<name>A0ABU2JZV6_9ACTN</name>
<evidence type="ECO:0000313" key="2">
    <source>
        <dbReference type="Proteomes" id="UP001183410"/>
    </source>
</evidence>
<comment type="caution">
    <text evidence="1">The sequence shown here is derived from an EMBL/GenBank/DDBJ whole genome shotgun (WGS) entry which is preliminary data.</text>
</comment>